<dbReference type="EMBL" id="PP179332">
    <property type="protein sequence ID" value="XAI71175.1"/>
    <property type="molecule type" value="Genomic_DNA"/>
</dbReference>
<evidence type="ECO:0000313" key="2">
    <source>
        <dbReference type="EMBL" id="XAI71175.1"/>
    </source>
</evidence>
<protein>
    <submittedName>
        <fullName evidence="2">Uncharacterized protein</fullName>
    </submittedName>
</protein>
<sequence>MRSTQRALLLSTMSLAGFIEQTSDQKMSPDMIRLIDMMETATPEDLAPGLPLFHKGKGQRRKNRANRWRGPQGCMRN</sequence>
<feature type="compositionally biased region" description="Basic residues" evidence="1">
    <location>
        <begin position="54"/>
        <end position="67"/>
    </location>
</feature>
<evidence type="ECO:0000256" key="1">
    <source>
        <dbReference type="SAM" id="MobiDB-lite"/>
    </source>
</evidence>
<proteinExistence type="predicted"/>
<gene>
    <name evidence="2" type="ORF">Cygsa01_00129</name>
</gene>
<reference evidence="2" key="1">
    <citation type="journal article" date="2024" name="J. Gen. Virol.">
        <title>Novel phages of Pseudomonas syringae unveil numerous potential auxiliary metabolic genes.</title>
        <authorList>
            <person name="Feltin C."/>
            <person name="Garneau J.R."/>
            <person name="Morris C.E."/>
            <person name="Berard A."/>
            <person name="Torres-Barcelo C."/>
        </authorList>
    </citation>
    <scope>NUCLEOTIDE SEQUENCE</scope>
</reference>
<accession>A0AAU6W3T1</accession>
<organism evidence="2">
    <name type="scientific">Pseudomonas phage Cygsa01</name>
    <dbReference type="NCBI Taxonomy" id="3138529"/>
    <lineage>
        <taxon>Viruses</taxon>
    </lineage>
</organism>
<feature type="region of interest" description="Disordered" evidence="1">
    <location>
        <begin position="45"/>
        <end position="77"/>
    </location>
</feature>
<name>A0AAU6W3T1_9VIRU</name>